<evidence type="ECO:0000313" key="2">
    <source>
        <dbReference type="Proteomes" id="UP001431449"/>
    </source>
</evidence>
<sequence length="99" mass="10574">MRILMVIAATTLLAACGGQEGAAVSACKAEIASKLEGQNFALDEADMASKATVETDGILRIQSGITFDPGLPKEVKQTFDCKVRIRDGEAEVISLQFIW</sequence>
<reference evidence="1" key="1">
    <citation type="submission" date="2022-04" db="EMBL/GenBank/DDBJ databases">
        <title>Lysobacter sp. CAU 1642 isolated from sea sand.</title>
        <authorList>
            <person name="Kim W."/>
        </authorList>
    </citation>
    <scope>NUCLEOTIDE SEQUENCE</scope>
    <source>
        <strain evidence="1">CAU 1642</strain>
    </source>
</reference>
<accession>A0ABT0GK16</accession>
<gene>
    <name evidence="1" type="ORF">M0G41_11985</name>
</gene>
<dbReference type="PROSITE" id="PS51257">
    <property type="entry name" value="PROKAR_LIPOPROTEIN"/>
    <property type="match status" value="1"/>
</dbReference>
<protein>
    <submittedName>
        <fullName evidence="1">Uncharacterized protein</fullName>
    </submittedName>
</protein>
<proteinExistence type="predicted"/>
<name>A0ABT0GK16_9GAMM</name>
<dbReference type="RefSeq" id="WP_248209499.1">
    <property type="nucleotide sequence ID" value="NZ_JALNMH010000009.1"/>
</dbReference>
<organism evidence="1 2">
    <name type="scientific">Pseudomarimonas salicorniae</name>
    <dbReference type="NCBI Taxonomy" id="2933270"/>
    <lineage>
        <taxon>Bacteria</taxon>
        <taxon>Pseudomonadati</taxon>
        <taxon>Pseudomonadota</taxon>
        <taxon>Gammaproteobacteria</taxon>
        <taxon>Lysobacterales</taxon>
        <taxon>Lysobacteraceae</taxon>
        <taxon>Pseudomarimonas</taxon>
    </lineage>
</organism>
<comment type="caution">
    <text evidence="1">The sequence shown here is derived from an EMBL/GenBank/DDBJ whole genome shotgun (WGS) entry which is preliminary data.</text>
</comment>
<dbReference type="Proteomes" id="UP001431449">
    <property type="component" value="Unassembled WGS sequence"/>
</dbReference>
<keyword evidence="2" id="KW-1185">Reference proteome</keyword>
<evidence type="ECO:0000313" key="1">
    <source>
        <dbReference type="EMBL" id="MCK7594387.1"/>
    </source>
</evidence>
<dbReference type="EMBL" id="JALNMH010000009">
    <property type="protein sequence ID" value="MCK7594387.1"/>
    <property type="molecule type" value="Genomic_DNA"/>
</dbReference>